<feature type="chain" id="PRO_5017464625" evidence="2">
    <location>
        <begin position="25"/>
        <end position="267"/>
    </location>
</feature>
<reference evidence="4" key="1">
    <citation type="submission" date="2018-09" db="EMBL/GenBank/DDBJ databases">
        <authorList>
            <person name="Livingstone P.G."/>
            <person name="Whitworth D.E."/>
        </authorList>
    </citation>
    <scope>NUCLEOTIDE SEQUENCE [LARGE SCALE GENOMIC DNA]</scope>
    <source>
        <strain evidence="4">AB050A</strain>
    </source>
</reference>
<name>A0A3A8PWQ1_9BACT</name>
<organism evidence="3 4">
    <name type="scientific">Corallococcus aberystwythensis</name>
    <dbReference type="NCBI Taxonomy" id="2316722"/>
    <lineage>
        <taxon>Bacteria</taxon>
        <taxon>Pseudomonadati</taxon>
        <taxon>Myxococcota</taxon>
        <taxon>Myxococcia</taxon>
        <taxon>Myxococcales</taxon>
        <taxon>Cystobacterineae</taxon>
        <taxon>Myxococcaceae</taxon>
        <taxon>Corallococcus</taxon>
    </lineage>
</organism>
<feature type="compositionally biased region" description="Low complexity" evidence="1">
    <location>
        <begin position="39"/>
        <end position="59"/>
    </location>
</feature>
<comment type="caution">
    <text evidence="3">The sequence shown here is derived from an EMBL/GenBank/DDBJ whole genome shotgun (WGS) entry which is preliminary data.</text>
</comment>
<dbReference type="OrthoDB" id="5514152at2"/>
<protein>
    <submittedName>
        <fullName evidence="3">Dihydrolipoamide acetyltransferase</fullName>
    </submittedName>
</protein>
<dbReference type="AlphaFoldDB" id="A0A3A8PWQ1"/>
<keyword evidence="2" id="KW-0732">Signal</keyword>
<dbReference type="EMBL" id="RAWK01000189">
    <property type="protein sequence ID" value="RKH59361.1"/>
    <property type="molecule type" value="Genomic_DNA"/>
</dbReference>
<evidence type="ECO:0000313" key="4">
    <source>
        <dbReference type="Proteomes" id="UP000267003"/>
    </source>
</evidence>
<proteinExistence type="predicted"/>
<accession>A0A3A8PWQ1</accession>
<dbReference type="RefSeq" id="WP_120558350.1">
    <property type="nucleotide sequence ID" value="NZ_RAWK01000189.1"/>
</dbReference>
<evidence type="ECO:0000256" key="1">
    <source>
        <dbReference type="SAM" id="MobiDB-lite"/>
    </source>
</evidence>
<keyword evidence="4" id="KW-1185">Reference proteome</keyword>
<evidence type="ECO:0000313" key="3">
    <source>
        <dbReference type="EMBL" id="RKH59361.1"/>
    </source>
</evidence>
<gene>
    <name evidence="3" type="ORF">D7W81_27400</name>
</gene>
<dbReference type="GO" id="GO:0016740">
    <property type="term" value="F:transferase activity"/>
    <property type="evidence" value="ECO:0007669"/>
    <property type="project" value="UniProtKB-KW"/>
</dbReference>
<feature type="region of interest" description="Disordered" evidence="1">
    <location>
        <begin position="24"/>
        <end position="66"/>
    </location>
</feature>
<feature type="compositionally biased region" description="Low complexity" evidence="1">
    <location>
        <begin position="245"/>
        <end position="267"/>
    </location>
</feature>
<feature type="compositionally biased region" description="Basic and acidic residues" evidence="1">
    <location>
        <begin position="227"/>
        <end position="238"/>
    </location>
</feature>
<evidence type="ECO:0000256" key="2">
    <source>
        <dbReference type="SAM" id="SignalP"/>
    </source>
</evidence>
<sequence>MRVASATLRLLALLSAGLSGPVFAQGASPSPASPPPATAPAASPAATPQASPAAAAPAGEQTADEAFTSRVKTLEEQVVDLKEKIYRSKARLLLLQESVMGGELSTGARAVLVHKNEMGNAFQLESVVYALDGAPIFTQVDTQGDLNRHQSLEVFNGRIVPGQHQLAVRLVYRGSGYGVFSYLEGYKFKVQSSYTFNAESGKVTTVNVVGVEKGGLTTDLKDRPAVRYDIEVAKDTRANRPPGPASGSETEGTPGTPAPATTSSEPK</sequence>
<feature type="signal peptide" evidence="2">
    <location>
        <begin position="1"/>
        <end position="24"/>
    </location>
</feature>
<dbReference type="Proteomes" id="UP000267003">
    <property type="component" value="Unassembled WGS sequence"/>
</dbReference>
<keyword evidence="3" id="KW-0808">Transferase</keyword>
<feature type="region of interest" description="Disordered" evidence="1">
    <location>
        <begin position="227"/>
        <end position="267"/>
    </location>
</feature>